<dbReference type="EMBL" id="BJNV01000011">
    <property type="protein sequence ID" value="GEC94894.1"/>
    <property type="molecule type" value="Genomic_DNA"/>
</dbReference>
<dbReference type="Proteomes" id="UP000318422">
    <property type="component" value="Unassembled WGS sequence"/>
</dbReference>
<organism evidence="2 3">
    <name type="scientific">Zoogloea ramigera</name>
    <dbReference type="NCBI Taxonomy" id="350"/>
    <lineage>
        <taxon>Bacteria</taxon>
        <taxon>Pseudomonadati</taxon>
        <taxon>Pseudomonadota</taxon>
        <taxon>Betaproteobacteria</taxon>
        <taxon>Rhodocyclales</taxon>
        <taxon>Zoogloeaceae</taxon>
        <taxon>Zoogloea</taxon>
    </lineage>
</organism>
<keyword evidence="1" id="KW-0732">Signal</keyword>
<reference evidence="2 3" key="1">
    <citation type="submission" date="2019-06" db="EMBL/GenBank/DDBJ databases">
        <title>Whole genome shotgun sequence of Zoogloea ramigera NBRC 15342.</title>
        <authorList>
            <person name="Hosoyama A."/>
            <person name="Uohara A."/>
            <person name="Ohji S."/>
            <person name="Ichikawa N."/>
        </authorList>
    </citation>
    <scope>NUCLEOTIDE SEQUENCE [LARGE SCALE GENOMIC DNA]</scope>
    <source>
        <strain evidence="2 3">NBRC 15342</strain>
    </source>
</reference>
<keyword evidence="3" id="KW-1185">Reference proteome</keyword>
<dbReference type="OrthoDB" id="9798905at2"/>
<evidence type="ECO:0000313" key="3">
    <source>
        <dbReference type="Proteomes" id="UP000318422"/>
    </source>
</evidence>
<protein>
    <recommendedName>
        <fullName evidence="4">Phospholipid transport system substrate-binding protein</fullName>
    </recommendedName>
</protein>
<gene>
    <name evidence="2" type="ORF">ZRA01_09670</name>
</gene>
<dbReference type="PIRSF" id="PIRSF004649">
    <property type="entry name" value="MlaC"/>
    <property type="match status" value="1"/>
</dbReference>
<dbReference type="RefSeq" id="WP_141349868.1">
    <property type="nucleotide sequence ID" value="NZ_BJNV01000011.1"/>
</dbReference>
<dbReference type="AlphaFoldDB" id="A0A4Y4CTX1"/>
<proteinExistence type="predicted"/>
<comment type="caution">
    <text evidence="2">The sequence shown here is derived from an EMBL/GenBank/DDBJ whole genome shotgun (WGS) entry which is preliminary data.</text>
</comment>
<feature type="chain" id="PRO_5021311496" description="Phospholipid transport system substrate-binding protein" evidence="1">
    <location>
        <begin position="24"/>
        <end position="210"/>
    </location>
</feature>
<dbReference type="PANTHER" id="PTHR36573">
    <property type="entry name" value="INTERMEMBRANE PHOSPHOLIPID TRANSPORT SYSTEM BINDING PROTEIN MLAC"/>
    <property type="match status" value="1"/>
</dbReference>
<dbReference type="PANTHER" id="PTHR36573:SF1">
    <property type="entry name" value="INTERMEMBRANE PHOSPHOLIPID TRANSPORT SYSTEM BINDING PROTEIN MLAC"/>
    <property type="match status" value="1"/>
</dbReference>
<dbReference type="Gene3D" id="1.10.10.640">
    <property type="entry name" value="phospholipid-binding protein"/>
    <property type="match status" value="1"/>
</dbReference>
<sequence length="210" mass="23212">MTKTLSLLAALALSLGVQFAAFANTIAPDALVKGVTDDVIAIVRQDKAIQSGDTRKAVDLVETKVLPYFDFAHMTRLAVGKDWRQANPEQKAALTHEFKTLLVRTYSNALTQYRNQVIDFKPLKAKPEDTDVIVRTEVRQAGAKPVQIDYALDKQGDSWKVYDVMVAGVSLVTNYRDSFGQEVRAGGIDGLIKSLKDKNKQLETTVQAKK</sequence>
<name>A0A4Y4CTX1_ZOORA</name>
<feature type="signal peptide" evidence="1">
    <location>
        <begin position="1"/>
        <end position="23"/>
    </location>
</feature>
<dbReference type="Pfam" id="PF05494">
    <property type="entry name" value="MlaC"/>
    <property type="match status" value="1"/>
</dbReference>
<evidence type="ECO:0000256" key="1">
    <source>
        <dbReference type="SAM" id="SignalP"/>
    </source>
</evidence>
<accession>A0A4Y4CTX1</accession>
<evidence type="ECO:0000313" key="2">
    <source>
        <dbReference type="EMBL" id="GEC94894.1"/>
    </source>
</evidence>
<dbReference type="Gene3D" id="3.10.450.50">
    <property type="match status" value="1"/>
</dbReference>
<dbReference type="InterPro" id="IPR008869">
    <property type="entry name" value="MlaC/ttg2D"/>
</dbReference>
<evidence type="ECO:0008006" key="4">
    <source>
        <dbReference type="Google" id="ProtNLM"/>
    </source>
</evidence>